<gene>
    <name evidence="1" type="ORF">Adt_01285</name>
</gene>
<dbReference type="EMBL" id="JBFOLK010000001">
    <property type="protein sequence ID" value="KAL2540307.1"/>
    <property type="molecule type" value="Genomic_DNA"/>
</dbReference>
<sequence>MSELIVSSFLFPCLSRSATSLSPPLPLQTRKNVQWTSERACSTAGQFLFNHKRVIPHLYSKPINPTFFLHVKHLLGWCCATGCATAGDLFGEDEVDRVSTVDDDGATK</sequence>
<comment type="caution">
    <text evidence="1">The sequence shown here is derived from an EMBL/GenBank/DDBJ whole genome shotgun (WGS) entry which is preliminary data.</text>
</comment>
<accession>A0ABD1VSR1</accession>
<name>A0ABD1VSR1_9LAMI</name>
<dbReference type="Proteomes" id="UP001604336">
    <property type="component" value="Unassembled WGS sequence"/>
</dbReference>
<dbReference type="AlphaFoldDB" id="A0ABD1VSR1"/>
<evidence type="ECO:0000313" key="1">
    <source>
        <dbReference type="EMBL" id="KAL2540307.1"/>
    </source>
</evidence>
<evidence type="ECO:0000313" key="2">
    <source>
        <dbReference type="Proteomes" id="UP001604336"/>
    </source>
</evidence>
<proteinExistence type="predicted"/>
<reference evidence="2" key="1">
    <citation type="submission" date="2024-07" db="EMBL/GenBank/DDBJ databases">
        <title>Two chromosome-level genome assemblies of Korean endemic species Abeliophyllum distichum and Forsythia ovata (Oleaceae).</title>
        <authorList>
            <person name="Jang H."/>
        </authorList>
    </citation>
    <scope>NUCLEOTIDE SEQUENCE [LARGE SCALE GENOMIC DNA]</scope>
</reference>
<keyword evidence="2" id="KW-1185">Reference proteome</keyword>
<organism evidence="1 2">
    <name type="scientific">Abeliophyllum distichum</name>
    <dbReference type="NCBI Taxonomy" id="126358"/>
    <lineage>
        <taxon>Eukaryota</taxon>
        <taxon>Viridiplantae</taxon>
        <taxon>Streptophyta</taxon>
        <taxon>Embryophyta</taxon>
        <taxon>Tracheophyta</taxon>
        <taxon>Spermatophyta</taxon>
        <taxon>Magnoliopsida</taxon>
        <taxon>eudicotyledons</taxon>
        <taxon>Gunneridae</taxon>
        <taxon>Pentapetalae</taxon>
        <taxon>asterids</taxon>
        <taxon>lamiids</taxon>
        <taxon>Lamiales</taxon>
        <taxon>Oleaceae</taxon>
        <taxon>Forsythieae</taxon>
        <taxon>Abeliophyllum</taxon>
    </lineage>
</organism>
<protein>
    <submittedName>
        <fullName evidence="1">Uncharacterized protein</fullName>
    </submittedName>
</protein>